<evidence type="ECO:0000313" key="2">
    <source>
        <dbReference type="EMBL" id="OGK16988.1"/>
    </source>
</evidence>
<gene>
    <name evidence="2" type="ORF">A2690_02335</name>
</gene>
<evidence type="ECO:0008006" key="4">
    <source>
        <dbReference type="Google" id="ProtNLM"/>
    </source>
</evidence>
<protein>
    <recommendedName>
        <fullName evidence="4">Bacterial Ig domain-containing protein</fullName>
    </recommendedName>
</protein>
<feature type="chain" id="PRO_5009529164" description="Bacterial Ig domain-containing protein" evidence="1">
    <location>
        <begin position="21"/>
        <end position="136"/>
    </location>
</feature>
<reference evidence="2 3" key="1">
    <citation type="journal article" date="2016" name="Nat. Commun.">
        <title>Thousands of microbial genomes shed light on interconnected biogeochemical processes in an aquifer system.</title>
        <authorList>
            <person name="Anantharaman K."/>
            <person name="Brown C.T."/>
            <person name="Hug L.A."/>
            <person name="Sharon I."/>
            <person name="Castelle C.J."/>
            <person name="Probst A.J."/>
            <person name="Thomas B.C."/>
            <person name="Singh A."/>
            <person name="Wilkins M.J."/>
            <person name="Karaoz U."/>
            <person name="Brodie E.L."/>
            <person name="Williams K.H."/>
            <person name="Hubbard S.S."/>
            <person name="Banfield J.F."/>
        </authorList>
    </citation>
    <scope>NUCLEOTIDE SEQUENCE [LARGE SCALE GENOMIC DNA]</scope>
</reference>
<dbReference type="AlphaFoldDB" id="A0A1F7GDM3"/>
<name>A0A1F7GDM3_9BACT</name>
<feature type="signal peptide" evidence="1">
    <location>
        <begin position="1"/>
        <end position="20"/>
    </location>
</feature>
<dbReference type="Proteomes" id="UP000178372">
    <property type="component" value="Unassembled WGS sequence"/>
</dbReference>
<dbReference type="EMBL" id="MFZF01000007">
    <property type="protein sequence ID" value="OGK16988.1"/>
    <property type="molecule type" value="Genomic_DNA"/>
</dbReference>
<proteinExistence type="predicted"/>
<organism evidence="2 3">
    <name type="scientific">Candidatus Roizmanbacteria bacterium RIFCSPHIGHO2_01_FULL_39_12b</name>
    <dbReference type="NCBI Taxonomy" id="1802030"/>
    <lineage>
        <taxon>Bacteria</taxon>
        <taxon>Candidatus Roizmaniibacteriota</taxon>
    </lineage>
</organism>
<evidence type="ECO:0000256" key="1">
    <source>
        <dbReference type="SAM" id="SignalP"/>
    </source>
</evidence>
<keyword evidence="1" id="KW-0732">Signal</keyword>
<evidence type="ECO:0000313" key="3">
    <source>
        <dbReference type="Proteomes" id="UP000178372"/>
    </source>
</evidence>
<comment type="caution">
    <text evidence="2">The sequence shown here is derived from an EMBL/GenBank/DDBJ whole genome shotgun (WGS) entry which is preliminary data.</text>
</comment>
<accession>A0A1F7GDM3</accession>
<sequence length="136" mass="15383">MTILLIVLALLLTPKIYAQSQVNVETRVESNSNVEVNTSVKSDSSTYRKVEIDVNGEKQTFESNEPGSDSIKVESKNGKTTVIKTKNNQINVSITPINSPTYDIEKNINKEFDKIPQTSLSQYIINWIKDLFKKIF</sequence>